<accession>A0A931HVY4</accession>
<dbReference type="EMBL" id="JADZSC010000002">
    <property type="protein sequence ID" value="MBH0230421.1"/>
    <property type="molecule type" value="Genomic_DNA"/>
</dbReference>
<dbReference type="CDD" id="cd00093">
    <property type="entry name" value="HTH_XRE"/>
    <property type="match status" value="1"/>
</dbReference>
<dbReference type="SUPFAM" id="SSF48452">
    <property type="entry name" value="TPR-like"/>
    <property type="match status" value="2"/>
</dbReference>
<evidence type="ECO:0000313" key="4">
    <source>
        <dbReference type="Proteomes" id="UP000614490"/>
    </source>
</evidence>
<keyword evidence="4" id="KW-1185">Reference proteome</keyword>
<evidence type="ECO:0000259" key="2">
    <source>
        <dbReference type="PROSITE" id="PS50943"/>
    </source>
</evidence>
<reference evidence="3 4" key="1">
    <citation type="journal article" date="2005" name="Int. J. Syst. Evol. Microbiol.">
        <title>Halobacillus yeomjeoni sp. nov., isolated from a marine solar saltern in Korea.</title>
        <authorList>
            <person name="Yoon J.H."/>
            <person name="Kang S.J."/>
            <person name="Lee C.H."/>
            <person name="Oh H.W."/>
            <person name="Oh T.K."/>
        </authorList>
    </citation>
    <scope>NUCLEOTIDE SEQUENCE [LARGE SCALE GENOMIC DNA]</scope>
    <source>
        <strain evidence="3 4">KCTC 3957</strain>
    </source>
</reference>
<dbReference type="GO" id="GO:0003677">
    <property type="term" value="F:DNA binding"/>
    <property type="evidence" value="ECO:0007669"/>
    <property type="project" value="InterPro"/>
</dbReference>
<dbReference type="AlphaFoldDB" id="A0A931HVY4"/>
<sequence>MKGSLIKQHRKFKNMTLEELATGICSVSYLSKIEHNSINASDEIYRLIGERLNIKLTDINQEFDERIYQKLLDWHEAIQLKDNELIEELSKECEQDLQENHNIELSNLYTVIQVRQKMTTTYKPISKNDLNKLENILHGSSSVYQFLYFKTLGIHYLLTAQPKDALHQFLKAKKVMDKIPFQDYEVFFHLALAYSKTRSFVESTYYAQEALEGYQKSFNYSKMIDNYLIIAINYNSLNAYHIAEEYLLKILKLAKYHIPETEKRRIYHNLGINYINQEKFEKAYHYLFLAYEIDTKESSFMSSTIYLLALTSFYSGDRTKCMKYIEEGEKEAKKHGFTKYKHKFYILRNMLQESTHTEEFINKLENEIIPTFRELNEYKDYKYFVEMLASIFYEKRLYKKSAMYFKEANNYQQVQKKDLL</sequence>
<evidence type="ECO:0000256" key="1">
    <source>
        <dbReference type="PROSITE-ProRule" id="PRU00339"/>
    </source>
</evidence>
<comment type="caution">
    <text evidence="3">The sequence shown here is derived from an EMBL/GenBank/DDBJ whole genome shotgun (WGS) entry which is preliminary data.</text>
</comment>
<evidence type="ECO:0000313" key="3">
    <source>
        <dbReference type="EMBL" id="MBH0230421.1"/>
    </source>
</evidence>
<proteinExistence type="predicted"/>
<dbReference type="Pfam" id="PF01381">
    <property type="entry name" value="HTH_3"/>
    <property type="match status" value="1"/>
</dbReference>
<dbReference type="InterPro" id="IPR001387">
    <property type="entry name" value="Cro/C1-type_HTH"/>
</dbReference>
<dbReference type="Gene3D" id="1.25.40.10">
    <property type="entry name" value="Tetratricopeptide repeat domain"/>
    <property type="match status" value="1"/>
</dbReference>
<keyword evidence="1" id="KW-0802">TPR repeat</keyword>
<dbReference type="PROSITE" id="PS50943">
    <property type="entry name" value="HTH_CROC1"/>
    <property type="match status" value="1"/>
</dbReference>
<dbReference type="InterPro" id="IPR010982">
    <property type="entry name" value="Lambda_DNA-bd_dom_sf"/>
</dbReference>
<feature type="domain" description="HTH cro/C1-type" evidence="2">
    <location>
        <begin position="6"/>
        <end position="59"/>
    </location>
</feature>
<dbReference type="Proteomes" id="UP000614490">
    <property type="component" value="Unassembled WGS sequence"/>
</dbReference>
<name>A0A931HVY4_9BACI</name>
<organism evidence="3 4">
    <name type="scientific">Halobacillus yeomjeoni</name>
    <dbReference type="NCBI Taxonomy" id="311194"/>
    <lineage>
        <taxon>Bacteria</taxon>
        <taxon>Bacillati</taxon>
        <taxon>Bacillota</taxon>
        <taxon>Bacilli</taxon>
        <taxon>Bacillales</taxon>
        <taxon>Bacillaceae</taxon>
        <taxon>Halobacillus</taxon>
    </lineage>
</organism>
<feature type="repeat" description="TPR" evidence="1">
    <location>
        <begin position="264"/>
        <end position="297"/>
    </location>
</feature>
<dbReference type="RefSeq" id="WP_197317056.1">
    <property type="nucleotide sequence ID" value="NZ_JADZSC010000002.1"/>
</dbReference>
<gene>
    <name evidence="3" type="ORF">H0267_09380</name>
</gene>
<dbReference type="InterPro" id="IPR019734">
    <property type="entry name" value="TPR_rpt"/>
</dbReference>
<dbReference type="SUPFAM" id="SSF47413">
    <property type="entry name" value="lambda repressor-like DNA-binding domains"/>
    <property type="match status" value="1"/>
</dbReference>
<dbReference type="PROSITE" id="PS50005">
    <property type="entry name" value="TPR"/>
    <property type="match status" value="1"/>
</dbReference>
<dbReference type="InterPro" id="IPR011990">
    <property type="entry name" value="TPR-like_helical_dom_sf"/>
</dbReference>
<dbReference type="SMART" id="SM00530">
    <property type="entry name" value="HTH_XRE"/>
    <property type="match status" value="1"/>
</dbReference>
<dbReference type="Gene3D" id="1.10.260.40">
    <property type="entry name" value="lambda repressor-like DNA-binding domains"/>
    <property type="match status" value="1"/>
</dbReference>
<protein>
    <submittedName>
        <fullName evidence="3">Helix-turn-helix transcriptional regulator</fullName>
    </submittedName>
</protein>